<feature type="transmembrane region" description="Helical" evidence="1">
    <location>
        <begin position="99"/>
        <end position="116"/>
    </location>
</feature>
<sequence length="142" mass="14883">MKSLMVISFLCALAWGLTGCACSRPLAPGDDGSPSVAAELASLGVWFLWGGAALVVVGVALRVYLATSPIAGLATLGAEIGATAFAFGIASIWVSDHPWLLPVTGGIALLAFGFRYRNRLRRWLRLSPDPLPKTAQTDPSTD</sequence>
<gene>
    <name evidence="2" type="ORF">UFOVP141_4</name>
</gene>
<accession>A0A6J7VJU7</accession>
<evidence type="ECO:0000256" key="1">
    <source>
        <dbReference type="SAM" id="Phobius"/>
    </source>
</evidence>
<dbReference type="PROSITE" id="PS51257">
    <property type="entry name" value="PROKAR_LIPOPROTEIN"/>
    <property type="match status" value="1"/>
</dbReference>
<feature type="transmembrane region" description="Helical" evidence="1">
    <location>
        <begin position="72"/>
        <end position="93"/>
    </location>
</feature>
<evidence type="ECO:0000313" key="2">
    <source>
        <dbReference type="EMBL" id="CAB5079684.1"/>
    </source>
</evidence>
<keyword evidence="1" id="KW-0472">Membrane</keyword>
<dbReference type="EMBL" id="LR798190">
    <property type="protein sequence ID" value="CAB5079684.1"/>
    <property type="molecule type" value="Genomic_DNA"/>
</dbReference>
<keyword evidence="1" id="KW-0812">Transmembrane</keyword>
<proteinExistence type="predicted"/>
<organism evidence="2">
    <name type="scientific">uncultured Caudovirales phage</name>
    <dbReference type="NCBI Taxonomy" id="2100421"/>
    <lineage>
        <taxon>Viruses</taxon>
        <taxon>Duplodnaviria</taxon>
        <taxon>Heunggongvirae</taxon>
        <taxon>Uroviricota</taxon>
        <taxon>Caudoviricetes</taxon>
        <taxon>Peduoviridae</taxon>
        <taxon>Maltschvirus</taxon>
        <taxon>Maltschvirus maltsch</taxon>
    </lineage>
</organism>
<name>A0A6J7VJU7_9CAUD</name>
<reference evidence="2" key="1">
    <citation type="submission" date="2020-05" db="EMBL/GenBank/DDBJ databases">
        <authorList>
            <person name="Chiriac C."/>
            <person name="Salcher M."/>
            <person name="Ghai R."/>
            <person name="Kavagutti S V."/>
        </authorList>
    </citation>
    <scope>NUCLEOTIDE SEQUENCE</scope>
</reference>
<protein>
    <submittedName>
        <fullName evidence="2">Uncharacterized protein</fullName>
    </submittedName>
</protein>
<feature type="transmembrane region" description="Helical" evidence="1">
    <location>
        <begin position="46"/>
        <end position="65"/>
    </location>
</feature>
<keyword evidence="1" id="KW-1133">Transmembrane helix</keyword>